<accession>A0A1C4XRS7</accession>
<dbReference type="InterPro" id="IPR023606">
    <property type="entry name" value="CoA-Trfase_III_dom_1_sf"/>
</dbReference>
<dbReference type="PANTHER" id="PTHR48228:SF5">
    <property type="entry name" value="ALPHA-METHYLACYL-COA RACEMASE"/>
    <property type="match status" value="1"/>
</dbReference>
<dbReference type="GO" id="GO:0003824">
    <property type="term" value="F:catalytic activity"/>
    <property type="evidence" value="ECO:0007669"/>
    <property type="project" value="InterPro"/>
</dbReference>
<dbReference type="InterPro" id="IPR044855">
    <property type="entry name" value="CoA-Trfase_III_dom3_sf"/>
</dbReference>
<evidence type="ECO:0000313" key="3">
    <source>
        <dbReference type="Proteomes" id="UP000199375"/>
    </source>
</evidence>
<evidence type="ECO:0000256" key="1">
    <source>
        <dbReference type="SAM" id="MobiDB-lite"/>
    </source>
</evidence>
<proteinExistence type="predicted"/>
<dbReference type="Proteomes" id="UP000199375">
    <property type="component" value="Unassembled WGS sequence"/>
</dbReference>
<dbReference type="Gene3D" id="3.30.1540.10">
    <property type="entry name" value="formyl-coa transferase, domain 3"/>
    <property type="match status" value="1"/>
</dbReference>
<dbReference type="AlphaFoldDB" id="A0A1C4XRS7"/>
<evidence type="ECO:0000313" key="2">
    <source>
        <dbReference type="EMBL" id="SCF10811.1"/>
    </source>
</evidence>
<gene>
    <name evidence="2" type="ORF">GA0070558_128110</name>
</gene>
<dbReference type="Pfam" id="PF02515">
    <property type="entry name" value="CoA_transf_3"/>
    <property type="match status" value="1"/>
</dbReference>
<dbReference type="Gene3D" id="3.30.60.110">
    <property type="match status" value="1"/>
</dbReference>
<sequence>MAVAVRTACPGTPARAYGVRVSERAHHPDADPAAGGGPVGPLTGVRVIELAGIGPGPFAAMMLADLGADVIRVDRATDVDAAAFGTPHPDLLHRGRRSIAVDLKSAGGREAVRALAGGADALIEGFRPGVTERLGLGPADCLAANARLVYGRMTGWGQDGPLAPYAGHDIGYLALTGALHGVGRAGERPVPPMNLLGDFGGGGMMLALGVVAALYAVRAGAPGQVVDAAIVDGVSVLTTMIHSLRGVGRWQDPRGVNLLDGGAPFYDTYECADGRHLAVGALEPRFYDELVRRTGFPLPGDDAPERTDPANWPALRAAWARLFRTRTRDEWTALLGDSDACVAPVLDWREAPQHPHLAARRVFVEHAGATQPAPAPRFSGTPTALRRPPPHPGEHTDEVLAEAGFAADRIAALRAAGAVA</sequence>
<dbReference type="PANTHER" id="PTHR48228">
    <property type="entry name" value="SUCCINYL-COA--D-CITRAMALATE COA-TRANSFERASE"/>
    <property type="match status" value="1"/>
</dbReference>
<dbReference type="InterPro" id="IPR003673">
    <property type="entry name" value="CoA-Trfase_fam_III"/>
</dbReference>
<dbReference type="EMBL" id="FMCW01000028">
    <property type="protein sequence ID" value="SCF10811.1"/>
    <property type="molecule type" value="Genomic_DNA"/>
</dbReference>
<dbReference type="InterPro" id="IPR050509">
    <property type="entry name" value="CoA-transferase_III"/>
</dbReference>
<protein>
    <submittedName>
        <fullName evidence="2">Alpha-methylacyl-CoA racemase</fullName>
    </submittedName>
</protein>
<organism evidence="2 3">
    <name type="scientific">Micromonospora haikouensis</name>
    <dbReference type="NCBI Taxonomy" id="686309"/>
    <lineage>
        <taxon>Bacteria</taxon>
        <taxon>Bacillati</taxon>
        <taxon>Actinomycetota</taxon>
        <taxon>Actinomycetes</taxon>
        <taxon>Micromonosporales</taxon>
        <taxon>Micromonosporaceae</taxon>
        <taxon>Micromonospora</taxon>
    </lineage>
</organism>
<dbReference type="Gene3D" id="3.40.50.10540">
    <property type="entry name" value="Crotonobetainyl-coa:carnitine coa-transferase, domain 1"/>
    <property type="match status" value="1"/>
</dbReference>
<reference evidence="2 3" key="1">
    <citation type="submission" date="2016-06" db="EMBL/GenBank/DDBJ databases">
        <authorList>
            <person name="Kjaerup R.B."/>
            <person name="Dalgaard T.S."/>
            <person name="Juul-Madsen H.R."/>
        </authorList>
    </citation>
    <scope>NUCLEOTIDE SEQUENCE [LARGE SCALE GENOMIC DNA]</scope>
    <source>
        <strain evidence="2 3">DSM 45626</strain>
    </source>
</reference>
<name>A0A1C4XRS7_9ACTN</name>
<dbReference type="SUPFAM" id="SSF89796">
    <property type="entry name" value="CoA-transferase family III (CaiB/BaiF)"/>
    <property type="match status" value="1"/>
</dbReference>
<feature type="region of interest" description="Disordered" evidence="1">
    <location>
        <begin position="370"/>
        <end position="395"/>
    </location>
</feature>